<comment type="caution">
    <text evidence="5">The sequence shown here is derived from an EMBL/GenBank/DDBJ whole genome shotgun (WGS) entry which is preliminary data.</text>
</comment>
<dbReference type="GeneID" id="39728782"/>
<evidence type="ECO:0000313" key="5">
    <source>
        <dbReference type="EMBL" id="CRG97824.1"/>
    </source>
</evidence>
<feature type="compositionally biased region" description="Basic and acidic residues" evidence="3">
    <location>
        <begin position="557"/>
        <end position="606"/>
    </location>
</feature>
<keyword evidence="1" id="KW-0479">Metal-binding</keyword>
<feature type="compositionally biased region" description="Polar residues" evidence="3">
    <location>
        <begin position="607"/>
        <end position="633"/>
    </location>
</feature>
<feature type="compositionally biased region" description="Polar residues" evidence="3">
    <location>
        <begin position="1183"/>
        <end position="1208"/>
    </location>
</feature>
<feature type="compositionally biased region" description="Basic and acidic residues" evidence="3">
    <location>
        <begin position="1168"/>
        <end position="1177"/>
    </location>
</feature>
<evidence type="ECO:0000313" key="6">
    <source>
        <dbReference type="Proteomes" id="UP000220797"/>
    </source>
</evidence>
<dbReference type="GO" id="GO:0008270">
    <property type="term" value="F:zinc ion binding"/>
    <property type="evidence" value="ECO:0007669"/>
    <property type="project" value="UniProtKB-KW"/>
</dbReference>
<feature type="region of interest" description="Disordered" evidence="3">
    <location>
        <begin position="440"/>
        <end position="485"/>
    </location>
</feature>
<dbReference type="EMBL" id="CVMV01000117">
    <property type="protein sequence ID" value="CRG97824.1"/>
    <property type="molecule type" value="Genomic_DNA"/>
</dbReference>
<feature type="compositionally biased region" description="Basic and acidic residues" evidence="3">
    <location>
        <begin position="440"/>
        <end position="471"/>
    </location>
</feature>
<feature type="domain" description="C3H1-type" evidence="4">
    <location>
        <begin position="237"/>
        <end position="265"/>
    </location>
</feature>
<feature type="compositionally biased region" description="Basic and acidic residues" evidence="3">
    <location>
        <begin position="1120"/>
        <end position="1157"/>
    </location>
</feature>
<feature type="region of interest" description="Disordered" evidence="3">
    <location>
        <begin position="1845"/>
        <end position="1865"/>
    </location>
</feature>
<evidence type="ECO:0000256" key="2">
    <source>
        <dbReference type="SAM" id="Coils"/>
    </source>
</evidence>
<feature type="compositionally biased region" description="Basic and acidic residues" evidence="3">
    <location>
        <begin position="1848"/>
        <end position="1861"/>
    </location>
</feature>
<dbReference type="InterPro" id="IPR036280">
    <property type="entry name" value="Multihaem_cyt_sf"/>
</dbReference>
<feature type="region of interest" description="Disordered" evidence="3">
    <location>
        <begin position="1033"/>
        <end position="1086"/>
    </location>
</feature>
<dbReference type="SUPFAM" id="SSF48695">
    <property type="entry name" value="Multiheme cytochromes"/>
    <property type="match status" value="1"/>
</dbReference>
<sequence>MDISNSKETKENEKSSEDINIQKTYENLNSKNIANNEKNKNNKNNNDVEKVISNDENENLRNDLTESNNECIQIQLKNDEVYNANDKNNSKNKNEIDNSIKESYYKNKSDINNVNKENHSNEKDEVYNISKLCELKEISQLGENRKKVLTYFNELYAAKGQSITHSLIEIYYLCINDEIVLYMLQKYLHIHGLCVPCYKFGSNRNSCNLKIRCKWCHHYSHLNKNSCLHPFKMLHFKNKCKVCNHFIKGRFCNLLNECQFCHSIDHLPKNLKKKYHDILNHLYKKKEYSDIITKDLLLNLDEDKKNEKNLDAFDKDLMFTFENNNIDNNDNNKSFDTCIECYENNKKPCINYFLYDHVCLTDCNNCHNEIHKKKNSNLYILNYLHENNLCSVCPLINDNNCVCDNNSIYCHDSDHICYDIKVKNVLDKCLDSLKKEFSDTKDQGRSIENENKDEDKNENENSNSKKVDEKRKRTSHKGYNSIREKTWQKKNLNEYNKKYSYSRNESLNSLSLESNNIYKNNNDNFMSSADKNKNKLDDNYEIKEYYNEKEKNFNNKKEKKENFFNKHEDEKNFKINNKEEKNEKYKNDNKYYEDNNTKSKKEKNDKYSSVNLNSEKNFSSKHCSNTHSKSYYDNSTTYKLHNAKKKKKKKLDKLSGECYGNKSVKKSSHTSVNKEKGKDSKYRYKNLINRVKICNKEEIEEKKMNETSVINEKDVTLDKDKEKEKNFENISMESVPNNISLRDEKNNFLYEKNKEQNKFSNNEGYYSGSGSTNFEKNPCNAGEEKYFEKTLNTYTNYNIVDIHLNNKSDILLDDYDNEECVRDTEIKTNNKIKIINDVVRHEAPRPKNVMHNLLDDKYRKKKMMLGELTGFFTIEEHNKQKCIPCSFYFSNGCNYSIYCRNCHHESHRDHKGDQCHYKVLHKMKICKPCNDFFKGMCEHRKSKIPRKPHECAYCHEETHRKEVLKEINKKEKRSLSNFSKSDKIKKSNSERSMSNFSKICEFEINENKRSLSNYSRNRIISCEKEKDDKKVYKSELNSNKESTRDSQRNSKNCNIEDRSINRELKETNSSTNEKTKETNEIISEHNNDYISEDEMWLETRNVNNDKEKLKNKGKIDIENKEKKLNDDDNSKNEREIKKDEQEDFLKEESANEKKDLITRSYSNSLSSNEKEDKEENSNKLSSTNGFYENSTENISGKFTSDNIKNELNNLNDKSNEIKDIYKEMDEKDYEKEENVSPDRKENISKEKFDKTDKYHDKSIDKEDEEELDRLRAKRMQEIYKLQRKQGINLNDFSKNLSRHEKGACHPCVYYFVGFSGCLNGKNCLNCHHEDHRNPHSIFHPSRFLHIKKLCVPCSSYFKGECTRHMHTCVYCHYDSHKKEFEESSKTKKEINEKYKKEETDDYKEDKDNKKENTNDINEKEQKNIYDKNIENDNKEHKEEEEEEKIKNGEIKDEKKENKRETLEKTEINEGNKDVLDEKKKEFVYAKQTGYKERDAHERGVCHPCAFYFSGKNGCLKKNNCINCHDRDHEDINSPYHPSKLLHYKGICSPCQENMKGLCKRASFDCVHCHNEEHIPDNMKETVQKMKEKNIEKRNKKERKAYFDHKYKFLNKHKVNAYNNNNTSFNRRNFYNPIAYKNKKYSIKSISIDKKNNYKKVKKYSYFKNSSSYDNKKHITKNNNYEYSKKSHIKEKYNAYNLSINNIKNKQLSSRNYYSKKDKEKKMKEYKETRNSMNYEKSINTFNNFNKKATNKSNNNKFYRKSVDLNSIKSYDHHNETKFRDKLSSNNYAYYNSNKDNYDENKYKQGSVRNNYEDKNYNLKKNNKYENSKIKYEEEINYYNEQKNYNNEKNFEDKDNNNKKNYYESSGSYFDRKSHFDKKYDYRNNSDHKNKHYDKIYDYKKNYYNNDKYCEGKINYNDEKKNYYDEKKNYYDEKKNYYDEKKRYYEDKKNYYNDRNVYADRKDFCNYKKNYDKKASREEELVSPSIVRNNSNFSDKKELTKRKYDEVEMYKNDYNDSFNFSINNNKRRKEDFSENTLMKRNNERDYNKNITNENKNINKKSMRTKEICYDLDGNSSKKYVTKLDKGYNDNKINCEEHNYKRKGFPVLIKKKSNSKESFDSSNKIANGVRNIDNDKYSTYKRKYTDRYDDRYSGLSSTVAKHNSFLKKNRNDSIDLNKYKSPSILRDDNRISMFSSKNRRNSIEINNQKIINKNENNNTYEKYVDDKYNEHKNSQNKFKKNLNKYNTYEHNYRKTYFKYNNKDNSFYKTNDTTDYKTTVKHYFKDRNSKKYQGKYKNTWKNKRSNV</sequence>
<dbReference type="Proteomes" id="UP000220797">
    <property type="component" value="Unassembled WGS sequence"/>
</dbReference>
<dbReference type="OrthoDB" id="348671at2759"/>
<dbReference type="PROSITE" id="PS50103">
    <property type="entry name" value="ZF_C3H1"/>
    <property type="match status" value="1"/>
</dbReference>
<dbReference type="VEuPathDB" id="PlasmoDB:PGAL8A_00025900"/>
<feature type="region of interest" description="Disordered" evidence="3">
    <location>
        <begin position="1"/>
        <end position="22"/>
    </location>
</feature>
<organism evidence="5 6">
    <name type="scientific">Plasmodium gallinaceum</name>
    <dbReference type="NCBI Taxonomy" id="5849"/>
    <lineage>
        <taxon>Eukaryota</taxon>
        <taxon>Sar</taxon>
        <taxon>Alveolata</taxon>
        <taxon>Apicomplexa</taxon>
        <taxon>Aconoidasida</taxon>
        <taxon>Haemosporida</taxon>
        <taxon>Plasmodiidae</taxon>
        <taxon>Plasmodium</taxon>
        <taxon>Plasmodium (Haemamoeba)</taxon>
    </lineage>
</organism>
<proteinExistence type="predicted"/>
<reference evidence="5" key="1">
    <citation type="submission" date="2015-04" db="EMBL/GenBank/DDBJ databases">
        <authorList>
            <consortium name="Pathogen Informatics"/>
        </authorList>
    </citation>
    <scope>NUCLEOTIDE SEQUENCE [LARGE SCALE GENOMIC DNA]</scope>
    <source>
        <strain evidence="5">8A</strain>
    </source>
</reference>
<keyword evidence="1" id="KW-0863">Zinc-finger</keyword>
<dbReference type="OMA" id="LNCHHED"/>
<feature type="coiled-coil region" evidence="2">
    <location>
        <begin position="50"/>
        <end position="77"/>
    </location>
</feature>
<evidence type="ECO:0000259" key="4">
    <source>
        <dbReference type="PROSITE" id="PS50103"/>
    </source>
</evidence>
<keyword evidence="6" id="KW-1185">Reference proteome</keyword>
<keyword evidence="2" id="KW-0175">Coiled coil</keyword>
<evidence type="ECO:0000256" key="3">
    <source>
        <dbReference type="SAM" id="MobiDB-lite"/>
    </source>
</evidence>
<feature type="region of interest" description="Disordered" evidence="3">
    <location>
        <begin position="1382"/>
        <end position="1448"/>
    </location>
</feature>
<feature type="region of interest" description="Disordered" evidence="3">
    <location>
        <begin position="557"/>
        <end position="633"/>
    </location>
</feature>
<feature type="compositionally biased region" description="Basic and acidic residues" evidence="3">
    <location>
        <begin position="1"/>
        <end position="17"/>
    </location>
</feature>
<feature type="compositionally biased region" description="Basic and acidic residues" evidence="3">
    <location>
        <begin position="1073"/>
        <end position="1086"/>
    </location>
</feature>
<feature type="region of interest" description="Disordered" evidence="3">
    <location>
        <begin position="1120"/>
        <end position="1208"/>
    </location>
</feature>
<protein>
    <recommendedName>
        <fullName evidence="4">C3H1-type domain-containing protein</fullName>
    </recommendedName>
</protein>
<dbReference type="RefSeq" id="XP_028530624.1">
    <property type="nucleotide sequence ID" value="XM_028674252.1"/>
</dbReference>
<evidence type="ECO:0000256" key="1">
    <source>
        <dbReference type="PROSITE-ProRule" id="PRU00723"/>
    </source>
</evidence>
<feature type="zinc finger region" description="C3H1-type" evidence="1">
    <location>
        <begin position="237"/>
        <end position="265"/>
    </location>
</feature>
<feature type="region of interest" description="Disordered" evidence="3">
    <location>
        <begin position="1227"/>
        <end position="1258"/>
    </location>
</feature>
<feature type="region of interest" description="Disordered" evidence="3">
    <location>
        <begin position="1789"/>
        <end position="1814"/>
    </location>
</feature>
<gene>
    <name evidence="5" type="ORF">PGAL8A_00025900</name>
</gene>
<accession>A0A1J1GZV8</accession>
<feature type="compositionally biased region" description="Basic and acidic residues" evidence="3">
    <location>
        <begin position="1041"/>
        <end position="1066"/>
    </location>
</feature>
<name>A0A1J1GZV8_PLAGA</name>
<dbReference type="InterPro" id="IPR000571">
    <property type="entry name" value="Znf_CCCH"/>
</dbReference>
<keyword evidence="1" id="KW-0862">Zinc</keyword>